<reference evidence="2 3" key="1">
    <citation type="journal article" date="2010" name="Nature">
        <title>The Ectocarpus genome and the independent evolution of multicellularity in brown algae.</title>
        <authorList>
            <person name="Cock J.M."/>
            <person name="Sterck L."/>
            <person name="Rouze P."/>
            <person name="Scornet D."/>
            <person name="Allen A.E."/>
            <person name="Amoutzias G."/>
            <person name="Anthouard V."/>
            <person name="Artiguenave F."/>
            <person name="Aury J.M."/>
            <person name="Badger J.H."/>
            <person name="Beszteri B."/>
            <person name="Billiau K."/>
            <person name="Bonnet E."/>
            <person name="Bothwell J.H."/>
            <person name="Bowler C."/>
            <person name="Boyen C."/>
            <person name="Brownlee C."/>
            <person name="Carrano C.J."/>
            <person name="Charrier B."/>
            <person name="Cho G.Y."/>
            <person name="Coelho S.M."/>
            <person name="Collen J."/>
            <person name="Corre E."/>
            <person name="Da Silva C."/>
            <person name="Delage L."/>
            <person name="Delaroque N."/>
            <person name="Dittami S.M."/>
            <person name="Doulbeau S."/>
            <person name="Elias M."/>
            <person name="Farnham G."/>
            <person name="Gachon C.M."/>
            <person name="Gschloessl B."/>
            <person name="Heesch S."/>
            <person name="Jabbari K."/>
            <person name="Jubin C."/>
            <person name="Kawai H."/>
            <person name="Kimura K."/>
            <person name="Kloareg B."/>
            <person name="Kupper F.C."/>
            <person name="Lang D."/>
            <person name="Le Bail A."/>
            <person name="Leblanc C."/>
            <person name="Lerouge P."/>
            <person name="Lohr M."/>
            <person name="Lopez P.J."/>
            <person name="Martens C."/>
            <person name="Maumus F."/>
            <person name="Michel G."/>
            <person name="Miranda-Saavedra D."/>
            <person name="Morales J."/>
            <person name="Moreau H."/>
            <person name="Motomura T."/>
            <person name="Nagasato C."/>
            <person name="Napoli C.A."/>
            <person name="Nelson D.R."/>
            <person name="Nyvall-Collen P."/>
            <person name="Peters A.F."/>
            <person name="Pommier C."/>
            <person name="Potin P."/>
            <person name="Poulain J."/>
            <person name="Quesneville H."/>
            <person name="Read B."/>
            <person name="Rensing S.A."/>
            <person name="Ritter A."/>
            <person name="Rousvoal S."/>
            <person name="Samanta M."/>
            <person name="Samson G."/>
            <person name="Schroeder D.C."/>
            <person name="Segurens B."/>
            <person name="Strittmatter M."/>
            <person name="Tonon T."/>
            <person name="Tregear J.W."/>
            <person name="Valentin K."/>
            <person name="von Dassow P."/>
            <person name="Yamagishi T."/>
            <person name="Van de Peer Y."/>
            <person name="Wincker P."/>
        </authorList>
    </citation>
    <scope>NUCLEOTIDE SEQUENCE [LARGE SCALE GENOMIC DNA]</scope>
    <source>
        <strain evidence="3">Ec32 / CCAP1310/4</strain>
    </source>
</reference>
<name>D7G2I5_ECTSI</name>
<proteinExistence type="predicted"/>
<dbReference type="EMBL" id="FN649751">
    <property type="protein sequence ID" value="CBJ33419.1"/>
    <property type="molecule type" value="Genomic_DNA"/>
</dbReference>
<evidence type="ECO:0000256" key="1">
    <source>
        <dbReference type="SAM" id="MobiDB-lite"/>
    </source>
</evidence>
<dbReference type="Proteomes" id="UP000002630">
    <property type="component" value="Linkage Group LG26"/>
</dbReference>
<feature type="compositionally biased region" description="Basic and acidic residues" evidence="1">
    <location>
        <begin position="181"/>
        <end position="205"/>
    </location>
</feature>
<feature type="region of interest" description="Disordered" evidence="1">
    <location>
        <begin position="36"/>
        <end position="214"/>
    </location>
</feature>
<dbReference type="EMBL" id="FN648684">
    <property type="protein sequence ID" value="CBJ33419.1"/>
    <property type="molecule type" value="Genomic_DNA"/>
</dbReference>
<feature type="compositionally biased region" description="Basic and acidic residues" evidence="1">
    <location>
        <begin position="143"/>
        <end position="166"/>
    </location>
</feature>
<dbReference type="AlphaFoldDB" id="D7G2I5"/>
<protein>
    <submittedName>
        <fullName evidence="2">Uncharacterized protein</fullName>
    </submittedName>
</protein>
<evidence type="ECO:0000313" key="3">
    <source>
        <dbReference type="Proteomes" id="UP000002630"/>
    </source>
</evidence>
<dbReference type="InParanoid" id="D7G2I5"/>
<sequence length="309" mass="33612">MESLPSKMQEADQHLDRLGSILRSLRARPSDRVFFSSAAQLTEQARRNENKHVHQPEHLHQHHTHQREKQPQRQQQPQPQQHHHQHEHERFLYVSGSSQSSRSRPSRSRMASQSWQPEVTITTTTTPALHSHRCSGTATTDGRLADKPESDARKQDAPLRRPRQAEVGDVGRSVAPPTPQFHERVSGADDKGPRLGDDKGPHLGDADSGFVPSAPSIKVVVRPGVAGAEAGSCGDGGGAGTAAAVAETTKSVRGPSLRERAIRTWWRGLSCGICFAAGAWAREGHGTFGALLALAAVCGEMVFHERAPS</sequence>
<keyword evidence="3" id="KW-1185">Reference proteome</keyword>
<dbReference type="OrthoDB" id="10393416at2759"/>
<organism evidence="2 3">
    <name type="scientific">Ectocarpus siliculosus</name>
    <name type="common">Brown alga</name>
    <name type="synonym">Conferva siliculosa</name>
    <dbReference type="NCBI Taxonomy" id="2880"/>
    <lineage>
        <taxon>Eukaryota</taxon>
        <taxon>Sar</taxon>
        <taxon>Stramenopiles</taxon>
        <taxon>Ochrophyta</taxon>
        <taxon>PX clade</taxon>
        <taxon>Phaeophyceae</taxon>
        <taxon>Ectocarpales</taxon>
        <taxon>Ectocarpaceae</taxon>
        <taxon>Ectocarpus</taxon>
    </lineage>
</organism>
<gene>
    <name evidence="2" type="ORF">Esi_0479_0006</name>
</gene>
<evidence type="ECO:0000313" key="2">
    <source>
        <dbReference type="EMBL" id="CBJ33419.1"/>
    </source>
</evidence>
<feature type="compositionally biased region" description="Basic and acidic residues" evidence="1">
    <location>
        <begin position="44"/>
        <end position="59"/>
    </location>
</feature>
<feature type="compositionally biased region" description="Low complexity" evidence="1">
    <location>
        <begin position="95"/>
        <end position="126"/>
    </location>
</feature>
<accession>D7G2I5</accession>